<sequence>MAFVRDIKERNTGPAQPPSAPAPSNPPSSGFPVVPHRSQRVSAFKRARNVTGTQTTRGNSFTNDQPPAIGVVASGLAPTPPSARPVNERPPPQQPNEIDAMLTDVQTENANKVAAMSSLERQRELEELEESLSPGILAMLAQRAQRQLQKAKHESKPGTHREAAVEKPEVLAEDQVIGSHPKPVVGHTPALAVESQAAVEKSEGKRETETAVPSHGSRQVRFAATEAPTPSEIQRQYFPEADLNEPNLKWLQESSTASSSTAAALRFDLSGNPLTAEEGADLPSHLGLHHHGDEANQAGYSIDEILMLCASSFTPQRTIMLSLLGKIASKMDTYQESIRRDLLTRRVRESCLDMSSNVLVSGEKNSGLLRETITCLYAAVKAERFEDIDDTECLHAFADDLHIQNWMQKAPMDDLVGRIRHLLSNKPSQSVLSITSIHQLLSILLAFSYASFDVAESIANSMSTLVKSFVTPLEWPIADGGMQTAKIAIQTLRLGLVCAMTSRSGAKSQLQSACFDPFLRFLAIPPWQINPATTSSKPMYRMADLAIRTLETVGRYGLNGSLLSSSPELWLSVGQWVRQLDASATADQLSLATAYLDLLRIWTVSATDPHSMEKEHDLVWTQVEGLDWAEEALHLLQSELILGGTQSCPKVEREFSGLKLEQSAVNLLIAWTIGVSKNKPRNGEDEKETLRKSLSDNYRTTTIQRLQELSTLEQERQVKAVAGVTEAAILLYNKLEIAVFETKEATFAATKSIFGVSRPSHAMRCLQHTMLQSFGGSPKIRDVSAWATFAMQAITEGRPGDENSLLAIVDTLLDLPWNTDSIASISHPHGLYILRPFLHHAILPDLDVLVGPSRPLSNLLRVTTTLRRGTVARNIRTGAVAGLPLARDWMFTPFNALLRRSSSPVFKQLPPAWNASRRQLLRATLVFAELCIQSLASVPSEKRKEQEMSRSEVLVNLMKVFVLEQVNPTDDEETVEAELFRDPIVERMMTSFLEPTLQPTETPVKDVITMADAATSFLGAARTFYQFYYDFIELYESISLGHKLFSQLAFPPLAQTYPIDYRKLIWYEQPSALRTLRMRFEDIPREHGTLRTYFDPIESEDEVLRGYAQALITEAVHQRTHPFLYNLAAHHLVGALWTPDGSLVEEKKPILAAICASGRGDLMQDLYWRRTVAEGEGQEREKALESVYQGSLRVTEDIYSRRKKAIEGL</sequence>
<reference evidence="1" key="1">
    <citation type="submission" date="2023-04" db="EMBL/GenBank/DDBJ databases">
        <title>Draft Genome sequencing of Naganishia species isolated from polar environments using Oxford Nanopore Technology.</title>
        <authorList>
            <person name="Leo P."/>
            <person name="Venkateswaran K."/>
        </authorList>
    </citation>
    <scope>NUCLEOTIDE SEQUENCE</scope>
    <source>
        <strain evidence="1">MNA-CCFEE 5425</strain>
    </source>
</reference>
<name>A0ACC2X2N4_9TREE</name>
<protein>
    <submittedName>
        <fullName evidence="1">Uncharacterized protein</fullName>
    </submittedName>
</protein>
<evidence type="ECO:0000313" key="1">
    <source>
        <dbReference type="EMBL" id="KAJ9117017.1"/>
    </source>
</evidence>
<dbReference type="EMBL" id="JASBWU010000013">
    <property type="protein sequence ID" value="KAJ9117017.1"/>
    <property type="molecule type" value="Genomic_DNA"/>
</dbReference>
<evidence type="ECO:0000313" key="2">
    <source>
        <dbReference type="Proteomes" id="UP001243375"/>
    </source>
</evidence>
<proteinExistence type="predicted"/>
<comment type="caution">
    <text evidence="1">The sequence shown here is derived from an EMBL/GenBank/DDBJ whole genome shotgun (WGS) entry which is preliminary data.</text>
</comment>
<accession>A0ACC2X2N4</accession>
<dbReference type="Proteomes" id="UP001243375">
    <property type="component" value="Unassembled WGS sequence"/>
</dbReference>
<gene>
    <name evidence="1" type="ORF">QFC22_004675</name>
</gene>
<organism evidence="1 2">
    <name type="scientific">Naganishia vaughanmartiniae</name>
    <dbReference type="NCBI Taxonomy" id="1424756"/>
    <lineage>
        <taxon>Eukaryota</taxon>
        <taxon>Fungi</taxon>
        <taxon>Dikarya</taxon>
        <taxon>Basidiomycota</taxon>
        <taxon>Agaricomycotina</taxon>
        <taxon>Tremellomycetes</taxon>
        <taxon>Filobasidiales</taxon>
        <taxon>Filobasidiaceae</taxon>
        <taxon>Naganishia</taxon>
    </lineage>
</organism>
<keyword evidence="2" id="KW-1185">Reference proteome</keyword>